<evidence type="ECO:0000313" key="2">
    <source>
        <dbReference type="Proteomes" id="UP000315095"/>
    </source>
</evidence>
<dbReference type="EMBL" id="BDLU01000018">
    <property type="protein sequence ID" value="GCE82522.1"/>
    <property type="molecule type" value="Genomic_DNA"/>
</dbReference>
<organism evidence="1 2">
    <name type="scientific">Komagataeibacter diospyri</name>
    <dbReference type="NCBI Taxonomy" id="1932662"/>
    <lineage>
        <taxon>Bacteria</taxon>
        <taxon>Pseudomonadati</taxon>
        <taxon>Pseudomonadota</taxon>
        <taxon>Alphaproteobacteria</taxon>
        <taxon>Acetobacterales</taxon>
        <taxon>Acetobacteraceae</taxon>
        <taxon>Komagataeibacter</taxon>
    </lineage>
</organism>
<protein>
    <submittedName>
        <fullName evidence="1">Uncharacterized protein</fullName>
    </submittedName>
</protein>
<evidence type="ECO:0000313" key="1">
    <source>
        <dbReference type="EMBL" id="GCE82522.1"/>
    </source>
</evidence>
<gene>
    <name evidence="1" type="ORF">MSKU9_0663</name>
</gene>
<proteinExistence type="predicted"/>
<dbReference type="Proteomes" id="UP000315095">
    <property type="component" value="Unassembled WGS sequence"/>
</dbReference>
<comment type="caution">
    <text evidence="1">The sequence shown here is derived from an EMBL/GenBank/DDBJ whole genome shotgun (WGS) entry which is preliminary data.</text>
</comment>
<dbReference type="AlphaFoldDB" id="A0A4V0WM58"/>
<name>A0A4V0WM58_9PROT</name>
<sequence length="47" mass="5378">MVCFWNANTWKQTFLYSMLVNARPLHVAVNLSSRPHLGVIFKGMQNG</sequence>
<accession>A0A4V0WM58</accession>
<reference evidence="2" key="1">
    <citation type="submission" date="2017-01" db="EMBL/GenBank/DDBJ databases">
        <title>Komagataeibacter sp. MSKU9 whole genome sequencing project.</title>
        <authorList>
            <person name="Matsutani M."/>
            <person name="Naloka K."/>
            <person name="Theeragool G."/>
            <person name="Yakushi T."/>
            <person name="Matsushita K."/>
        </authorList>
    </citation>
    <scope>NUCLEOTIDE SEQUENCE [LARGE SCALE GENOMIC DNA]</scope>
    <source>
        <strain evidence="2">MSKU9</strain>
    </source>
</reference>
<keyword evidence="2" id="KW-1185">Reference proteome</keyword>